<accession>A0ABV0BXZ3</accession>
<dbReference type="EMBL" id="JBDJNQ010000010">
    <property type="protein sequence ID" value="MEN5379377.1"/>
    <property type="molecule type" value="Genomic_DNA"/>
</dbReference>
<keyword evidence="2" id="KW-1185">Reference proteome</keyword>
<evidence type="ECO:0000313" key="1">
    <source>
        <dbReference type="EMBL" id="MEN5379377.1"/>
    </source>
</evidence>
<organism evidence="1 2">
    <name type="scientific">Sphingobacterium kitahiroshimense</name>
    <dbReference type="NCBI Taxonomy" id="470446"/>
    <lineage>
        <taxon>Bacteria</taxon>
        <taxon>Pseudomonadati</taxon>
        <taxon>Bacteroidota</taxon>
        <taxon>Sphingobacteriia</taxon>
        <taxon>Sphingobacteriales</taxon>
        <taxon>Sphingobacteriaceae</taxon>
        <taxon>Sphingobacterium</taxon>
    </lineage>
</organism>
<sequence length="265" mass="30802">MNYISEKFNIHFLPEYTLSAKAGFSKDVIAVTDKQLNLNLLLEYDAENPKLDATQILSLPFRYVKVVIPHQSLTFIPKEVFQEDRLSEYAPYLVEHVPNHIHTYEMKNLGIVAVFEYDLILYNRWKALFPDAEIFPEFCIILDQAQDLVPIRGSVLGVHFVSDHLVDLYLFQNGQFMLYNSFDVHFADDLNYYILNIIQQFSLTDQVSKVLVSGEIPNDTYRKCLERYSTTIAHLESKSKAHINKDIEGINFKKYNTLFDAILCE</sequence>
<comment type="caution">
    <text evidence="1">The sequence shown here is derived from an EMBL/GenBank/DDBJ whole genome shotgun (WGS) entry which is preliminary data.</text>
</comment>
<protein>
    <submittedName>
        <fullName evidence="1">DUF3822 family protein</fullName>
    </submittedName>
</protein>
<dbReference type="CDD" id="cd24013">
    <property type="entry name" value="ASKHA_ATPase_BT3980-like"/>
    <property type="match status" value="1"/>
</dbReference>
<dbReference type="Pfam" id="PF12864">
    <property type="entry name" value="DUF3822"/>
    <property type="match status" value="1"/>
</dbReference>
<reference evidence="1 2" key="1">
    <citation type="submission" date="2024-04" db="EMBL/GenBank/DDBJ databases">
        <title>WGS of bacteria from Torrens River.</title>
        <authorList>
            <person name="Wyrsch E.R."/>
            <person name="Drigo B."/>
        </authorList>
    </citation>
    <scope>NUCLEOTIDE SEQUENCE [LARGE SCALE GENOMIC DNA]</scope>
    <source>
        <strain evidence="1 2">TWI391</strain>
    </source>
</reference>
<gene>
    <name evidence="1" type="ORF">ABE541_19075</name>
</gene>
<proteinExistence type="predicted"/>
<name>A0ABV0BXZ3_9SPHI</name>
<dbReference type="Gene3D" id="3.30.420.260">
    <property type="match status" value="1"/>
</dbReference>
<evidence type="ECO:0000313" key="2">
    <source>
        <dbReference type="Proteomes" id="UP001409291"/>
    </source>
</evidence>
<dbReference type="InterPro" id="IPR024213">
    <property type="entry name" value="DUF3822"/>
</dbReference>
<dbReference type="Proteomes" id="UP001409291">
    <property type="component" value="Unassembled WGS sequence"/>
</dbReference>
<dbReference type="Gene3D" id="3.30.420.250">
    <property type="match status" value="1"/>
</dbReference>
<dbReference type="RefSeq" id="WP_021188213.1">
    <property type="nucleotide sequence ID" value="NZ_JBDJLH010000002.1"/>
</dbReference>